<dbReference type="Proteomes" id="UP000886520">
    <property type="component" value="Chromosome 13"/>
</dbReference>
<keyword evidence="5" id="KW-0833">Ubl conjugation pathway</keyword>
<dbReference type="InterPro" id="IPR028889">
    <property type="entry name" value="USP"/>
</dbReference>
<dbReference type="PROSITE" id="PS50235">
    <property type="entry name" value="USP_3"/>
    <property type="match status" value="1"/>
</dbReference>
<evidence type="ECO:0000256" key="5">
    <source>
        <dbReference type="ARBA" id="ARBA00022786"/>
    </source>
</evidence>
<dbReference type="Pfam" id="PF00443">
    <property type="entry name" value="UCH"/>
    <property type="match status" value="1"/>
</dbReference>
<dbReference type="Gene3D" id="3.30.2230.10">
    <property type="entry name" value="DUSP-like"/>
    <property type="match status" value="1"/>
</dbReference>
<dbReference type="EC" id="3.4.19.12" evidence="3"/>
<evidence type="ECO:0000256" key="1">
    <source>
        <dbReference type="ARBA" id="ARBA00000707"/>
    </source>
</evidence>
<dbReference type="OrthoDB" id="292964at2759"/>
<dbReference type="AlphaFoldDB" id="A0A9D4ZEP6"/>
<reference evidence="10" key="1">
    <citation type="submission" date="2021-01" db="EMBL/GenBank/DDBJ databases">
        <title>Adiantum capillus-veneris genome.</title>
        <authorList>
            <person name="Fang Y."/>
            <person name="Liao Q."/>
        </authorList>
    </citation>
    <scope>NUCLEOTIDE SEQUENCE</scope>
    <source>
        <strain evidence="10">H3</strain>
        <tissue evidence="10">Leaf</tissue>
    </source>
</reference>
<dbReference type="PROSITE" id="PS00972">
    <property type="entry name" value="USP_1"/>
    <property type="match status" value="1"/>
</dbReference>
<evidence type="ECO:0000259" key="9">
    <source>
        <dbReference type="PROSITE" id="PS51283"/>
    </source>
</evidence>
<feature type="domain" description="USP" evidence="8">
    <location>
        <begin position="300"/>
        <end position="806"/>
    </location>
</feature>
<name>A0A9D4ZEP6_ADICA</name>
<evidence type="ECO:0000259" key="8">
    <source>
        <dbReference type="PROSITE" id="PS50235"/>
    </source>
</evidence>
<dbReference type="SUPFAM" id="SSF143791">
    <property type="entry name" value="DUSP-like"/>
    <property type="match status" value="1"/>
</dbReference>
<accession>A0A9D4ZEP6</accession>
<dbReference type="Pfam" id="PF25242">
    <property type="entry name" value="Ubiquitin_UBP8"/>
    <property type="match status" value="1"/>
</dbReference>
<dbReference type="Gene3D" id="3.10.20.90">
    <property type="entry name" value="Phosphatidylinositol 3-kinase Catalytic Subunit, Chain A, domain 1"/>
    <property type="match status" value="1"/>
</dbReference>
<dbReference type="PANTHER" id="PTHR21646">
    <property type="entry name" value="UBIQUITIN CARBOXYL-TERMINAL HYDROLASE"/>
    <property type="match status" value="1"/>
</dbReference>
<dbReference type="GO" id="GO:0004843">
    <property type="term" value="F:cysteine-type deubiquitinase activity"/>
    <property type="evidence" value="ECO:0007669"/>
    <property type="project" value="UniProtKB-EC"/>
</dbReference>
<dbReference type="EMBL" id="JABFUD020000013">
    <property type="protein sequence ID" value="KAI5071347.1"/>
    <property type="molecule type" value="Genomic_DNA"/>
</dbReference>
<dbReference type="InterPro" id="IPR006615">
    <property type="entry name" value="Pept_C19_DUSP"/>
</dbReference>
<dbReference type="InterPro" id="IPR057372">
    <property type="entry name" value="Ubiquitin_UBP8/5"/>
</dbReference>
<evidence type="ECO:0000256" key="7">
    <source>
        <dbReference type="ARBA" id="ARBA00022807"/>
    </source>
</evidence>
<keyword evidence="4" id="KW-0645">Protease</keyword>
<gene>
    <name evidence="10" type="ORF">GOP47_0013598</name>
</gene>
<protein>
    <recommendedName>
        <fullName evidence="3">ubiquitinyl hydrolase 1</fullName>
        <ecNumber evidence="3">3.4.19.12</ecNumber>
    </recommendedName>
</protein>
<proteinExistence type="inferred from homology"/>
<dbReference type="InterPro" id="IPR001394">
    <property type="entry name" value="Peptidase_C19_UCH"/>
</dbReference>
<dbReference type="Pfam" id="PF06337">
    <property type="entry name" value="DUSP"/>
    <property type="match status" value="1"/>
</dbReference>
<dbReference type="PROSITE" id="PS51283">
    <property type="entry name" value="DUSP"/>
    <property type="match status" value="1"/>
</dbReference>
<comment type="catalytic activity">
    <reaction evidence="1">
        <text>Thiol-dependent hydrolysis of ester, thioester, amide, peptide and isopeptide bonds formed by the C-terminal Gly of ubiquitin (a 76-residue protein attached to proteins as an intracellular targeting signal).</text>
        <dbReference type="EC" id="3.4.19.12"/>
    </reaction>
</comment>
<dbReference type="InterPro" id="IPR050185">
    <property type="entry name" value="Ub_carboxyl-term_hydrolase"/>
</dbReference>
<organism evidence="10 11">
    <name type="scientific">Adiantum capillus-veneris</name>
    <name type="common">Maidenhair fern</name>
    <dbReference type="NCBI Taxonomy" id="13818"/>
    <lineage>
        <taxon>Eukaryota</taxon>
        <taxon>Viridiplantae</taxon>
        <taxon>Streptophyta</taxon>
        <taxon>Embryophyta</taxon>
        <taxon>Tracheophyta</taxon>
        <taxon>Polypodiopsida</taxon>
        <taxon>Polypodiidae</taxon>
        <taxon>Polypodiales</taxon>
        <taxon>Pteridineae</taxon>
        <taxon>Pteridaceae</taxon>
        <taxon>Vittarioideae</taxon>
        <taxon>Adiantum</taxon>
    </lineage>
</organism>
<dbReference type="InterPro" id="IPR038765">
    <property type="entry name" value="Papain-like_cys_pep_sf"/>
</dbReference>
<comment type="caution">
    <text evidence="10">The sequence shown here is derived from an EMBL/GenBank/DDBJ whole genome shotgun (WGS) entry which is preliminary data.</text>
</comment>
<evidence type="ECO:0000313" key="11">
    <source>
        <dbReference type="Proteomes" id="UP000886520"/>
    </source>
</evidence>
<evidence type="ECO:0000256" key="3">
    <source>
        <dbReference type="ARBA" id="ARBA00012759"/>
    </source>
</evidence>
<keyword evidence="6" id="KW-0378">Hydrolase</keyword>
<dbReference type="SMART" id="SM00695">
    <property type="entry name" value="DUSP"/>
    <property type="match status" value="1"/>
</dbReference>
<dbReference type="Gene3D" id="3.90.70.10">
    <property type="entry name" value="Cysteine proteinases"/>
    <property type="match status" value="2"/>
</dbReference>
<dbReference type="GO" id="GO:0016579">
    <property type="term" value="P:protein deubiquitination"/>
    <property type="evidence" value="ECO:0007669"/>
    <property type="project" value="InterPro"/>
</dbReference>
<dbReference type="GO" id="GO:0006508">
    <property type="term" value="P:proteolysis"/>
    <property type="evidence" value="ECO:0007669"/>
    <property type="project" value="UniProtKB-KW"/>
</dbReference>
<feature type="domain" description="DUSP" evidence="9">
    <location>
        <begin position="19"/>
        <end position="139"/>
    </location>
</feature>
<evidence type="ECO:0000313" key="10">
    <source>
        <dbReference type="EMBL" id="KAI5071347.1"/>
    </source>
</evidence>
<evidence type="ECO:0000256" key="4">
    <source>
        <dbReference type="ARBA" id="ARBA00022670"/>
    </source>
</evidence>
<dbReference type="PANTHER" id="PTHR21646:SF24">
    <property type="entry name" value="UBIQUITIN CARBOXYL-TERMINAL HYDROLASE"/>
    <property type="match status" value="1"/>
</dbReference>
<keyword evidence="7" id="KW-0788">Thiol protease</keyword>
<keyword evidence="11" id="KW-1185">Reference proteome</keyword>
<dbReference type="SUPFAM" id="SSF54001">
    <property type="entry name" value="Cysteine proteinases"/>
    <property type="match status" value="1"/>
</dbReference>
<comment type="similarity">
    <text evidence="2">Belongs to the peptidase C19 family.</text>
</comment>
<evidence type="ECO:0000256" key="6">
    <source>
        <dbReference type="ARBA" id="ARBA00022801"/>
    </source>
</evidence>
<dbReference type="InterPro" id="IPR018200">
    <property type="entry name" value="USP_CS"/>
</dbReference>
<evidence type="ECO:0000256" key="2">
    <source>
        <dbReference type="ARBA" id="ARBA00009085"/>
    </source>
</evidence>
<dbReference type="InterPro" id="IPR035927">
    <property type="entry name" value="DUSP-like_sf"/>
</dbReference>
<sequence>MTVLEEKVLSYAGDAKHPACAAEEKQIVRDIFEATVADTKEGDNYFLLDLRWWQQWAAYVQLEDHIDDTPLSELSSTTTSKRPSFIDNSGLVIALKEEEEPKLREALLENQDFVLLPEQVWLAFQRWYGGGPSLMRKVICTKSMPNDHLAIEIYPLRVLLHVLPGGAQLDVRMSIQGTIGELYQKACTLLNLESEEIRIWDYSGNLKHGLLSKYAETLEDAGFQMDHEVLLEVIVERNLSLGKDLAVDMREDSSHMAARSKIITRYLSNDPLNCSPQASPRMQNSNKSLPFMIGQGSGLTGLQNLGNTCFMNSALQCLAHTPEIVGFFLQDYSQEINRQNLLGMQGELAMAFGDLLRQLWMSGKKAVSPRAFKNKLAGFAPQFGGHKQHDTQELLAFLLDGLHEDLNRVKQKPVIKTRELEGKLDDQVALESWKNHKSRNDSIIVDIYQGQYKSTLVCPGCDKVSVTFDPFMYLSIPLSSTKNPSFTVRVLSSDGSVPPTVHTVIVPEQNNYNDFITNVARACNLQNDEKLLLHSNCQFQALEECVDWKKLAHDADYITAYRLPKASEKAPLLVFMHSNGNDVSLKVQNNMIGPPFVTPIPKAGLEKGSDLLRVFETLLRPFKNGNDNNEGMHMLDFNQYLGSSGTASSSDLGFCQNRGLFKFWFAQTSCMDNLVLIDLSKLLPSVFHSSQPNTKIHAVVEWSEKAMEFYDLSQFEGMPEAFSSKCSMKAVRQDAISLHGCLDAFVKEEPLGPEDKWYCPNCKVPQQASKKLDLWRLPSILVLHLKSDKPLWKHGWRPLYCICQAP</sequence>